<feature type="region of interest" description="Disordered" evidence="2">
    <location>
        <begin position="274"/>
        <end position="306"/>
    </location>
</feature>
<feature type="coiled-coil region" evidence="1">
    <location>
        <begin position="166"/>
        <end position="230"/>
    </location>
</feature>
<evidence type="ECO:0000256" key="2">
    <source>
        <dbReference type="SAM" id="MobiDB-lite"/>
    </source>
</evidence>
<keyword evidence="4" id="KW-1185">Reference proteome</keyword>
<proteinExistence type="predicted"/>
<dbReference type="Proteomes" id="UP001165080">
    <property type="component" value="Unassembled WGS sequence"/>
</dbReference>
<dbReference type="EMBL" id="BRXU01000002">
    <property type="protein sequence ID" value="GLC49517.1"/>
    <property type="molecule type" value="Genomic_DNA"/>
</dbReference>
<evidence type="ECO:0000256" key="1">
    <source>
        <dbReference type="SAM" id="Coils"/>
    </source>
</evidence>
<dbReference type="AlphaFoldDB" id="A0A9W6BCB0"/>
<accession>A0A9W6BCB0</accession>
<gene>
    <name evidence="3" type="primary">PLEST011898</name>
    <name evidence="3" type="ORF">PLESTB_000227800</name>
</gene>
<comment type="caution">
    <text evidence="3">The sequence shown here is derived from an EMBL/GenBank/DDBJ whole genome shotgun (WGS) entry which is preliminary data.</text>
</comment>
<keyword evidence="1" id="KW-0175">Coiled coil</keyword>
<evidence type="ECO:0000313" key="4">
    <source>
        <dbReference type="Proteomes" id="UP001165080"/>
    </source>
</evidence>
<feature type="compositionally biased region" description="Low complexity" evidence="2">
    <location>
        <begin position="282"/>
        <end position="306"/>
    </location>
</feature>
<evidence type="ECO:0000313" key="3">
    <source>
        <dbReference type="EMBL" id="GLC49517.1"/>
    </source>
</evidence>
<reference evidence="3 4" key="1">
    <citation type="journal article" date="2023" name="Commun. Biol.">
        <title>Reorganization of the ancestral sex-determining regions during the evolution of trioecy in Pleodorina starrii.</title>
        <authorList>
            <person name="Takahashi K."/>
            <person name="Suzuki S."/>
            <person name="Kawai-Toyooka H."/>
            <person name="Yamamoto K."/>
            <person name="Hamaji T."/>
            <person name="Ootsuki R."/>
            <person name="Yamaguchi H."/>
            <person name="Kawachi M."/>
            <person name="Higashiyama T."/>
            <person name="Nozaki H."/>
        </authorList>
    </citation>
    <scope>NUCLEOTIDE SEQUENCE [LARGE SCALE GENOMIC DNA]</scope>
    <source>
        <strain evidence="3 4">NIES-4479</strain>
    </source>
</reference>
<sequence length="511" mass="55092">MLADQKRLPPPRSTIREARGSIQQRLEVRSTAVEDMLETTGGKLAVETHLLGQKTNWKFQGANEAFMEELKALHGVRELLDRNITSETLSASKEVKALKSKIRDLNSEICKTEQDLMAGVQQLARAHDTGVKMATQGAAQLPHIEAELREYAAGRQEPPGPAEENIEEEELSRQLAEEEARATKLEQQAALNAANRAADDAKYVAFLDGTRGLRDAVRELEEECNAEAKKQGAQHAERLQRFDMLAAALFRFTGVEVAEHDANSLRVTITQTIPRAMPGREQSASAAGGEGASQSAAAASQDPVSSAAEAGGTASVVAEHVLVLEFEDAGSVQLRAATLSPPAVDIDEAVKVAREAQAGSGTEAACALTALVLDVKARIRKHCRRQLQLEDAHDVYPLQPTSVSPELLRCVLPNTVEVEVLVPMAWPEEPGVRLQLVDMQASRISHSSAPLLARLQQELREAYEGGGAGGALAEARRRQLQNCSLRELLGWVYGSLAAEQQLAGPAGEAVC</sequence>
<organism evidence="3 4">
    <name type="scientific">Pleodorina starrii</name>
    <dbReference type="NCBI Taxonomy" id="330485"/>
    <lineage>
        <taxon>Eukaryota</taxon>
        <taxon>Viridiplantae</taxon>
        <taxon>Chlorophyta</taxon>
        <taxon>core chlorophytes</taxon>
        <taxon>Chlorophyceae</taxon>
        <taxon>CS clade</taxon>
        <taxon>Chlamydomonadales</taxon>
        <taxon>Volvocaceae</taxon>
        <taxon>Pleodorina</taxon>
    </lineage>
</organism>
<protein>
    <submittedName>
        <fullName evidence="3">Uncharacterized protein</fullName>
    </submittedName>
</protein>
<name>A0A9W6BCB0_9CHLO</name>